<dbReference type="Gene3D" id="2.60.120.10">
    <property type="entry name" value="Jelly Rolls"/>
    <property type="match status" value="1"/>
</dbReference>
<gene>
    <name evidence="5" type="ORF">FHR92_004398</name>
</gene>
<dbReference type="GO" id="GO:0043565">
    <property type="term" value="F:sequence-specific DNA binding"/>
    <property type="evidence" value="ECO:0007669"/>
    <property type="project" value="InterPro"/>
</dbReference>
<keyword evidence="3" id="KW-0804">Transcription</keyword>
<dbReference type="Proteomes" id="UP000567067">
    <property type="component" value="Unassembled WGS sequence"/>
</dbReference>
<dbReference type="SUPFAM" id="SSF46689">
    <property type="entry name" value="Homeodomain-like"/>
    <property type="match status" value="2"/>
</dbReference>
<evidence type="ECO:0000259" key="4">
    <source>
        <dbReference type="PROSITE" id="PS01124"/>
    </source>
</evidence>
<dbReference type="Pfam" id="PF12833">
    <property type="entry name" value="HTH_18"/>
    <property type="match status" value="1"/>
</dbReference>
<dbReference type="SMART" id="SM00342">
    <property type="entry name" value="HTH_ARAC"/>
    <property type="match status" value="1"/>
</dbReference>
<dbReference type="CDD" id="cd02208">
    <property type="entry name" value="cupin_RmlC-like"/>
    <property type="match status" value="1"/>
</dbReference>
<dbReference type="GO" id="GO:0003700">
    <property type="term" value="F:DNA-binding transcription factor activity"/>
    <property type="evidence" value="ECO:0007669"/>
    <property type="project" value="InterPro"/>
</dbReference>
<evidence type="ECO:0000256" key="3">
    <source>
        <dbReference type="ARBA" id="ARBA00023163"/>
    </source>
</evidence>
<dbReference type="PRINTS" id="PR00032">
    <property type="entry name" value="HTHARAC"/>
</dbReference>
<dbReference type="InterPro" id="IPR020449">
    <property type="entry name" value="Tscrpt_reg_AraC-type_HTH"/>
</dbReference>
<dbReference type="RefSeq" id="WP_182539159.1">
    <property type="nucleotide sequence ID" value="NZ_JACJIP010000038.1"/>
</dbReference>
<keyword evidence="2 5" id="KW-0238">DNA-binding</keyword>
<dbReference type="InterPro" id="IPR011051">
    <property type="entry name" value="RmlC_Cupin_sf"/>
</dbReference>
<dbReference type="Gene3D" id="1.10.10.60">
    <property type="entry name" value="Homeodomain-like"/>
    <property type="match status" value="2"/>
</dbReference>
<evidence type="ECO:0000256" key="1">
    <source>
        <dbReference type="ARBA" id="ARBA00023015"/>
    </source>
</evidence>
<dbReference type="InterPro" id="IPR009057">
    <property type="entry name" value="Homeodomain-like_sf"/>
</dbReference>
<dbReference type="SUPFAM" id="SSF51182">
    <property type="entry name" value="RmlC-like cupins"/>
    <property type="match status" value="1"/>
</dbReference>
<keyword evidence="1" id="KW-0805">Transcription regulation</keyword>
<keyword evidence="6" id="KW-1185">Reference proteome</keyword>
<dbReference type="PANTHER" id="PTHR43280">
    <property type="entry name" value="ARAC-FAMILY TRANSCRIPTIONAL REGULATOR"/>
    <property type="match status" value="1"/>
</dbReference>
<accession>A0A7W3XTR6</accession>
<dbReference type="PROSITE" id="PS01124">
    <property type="entry name" value="HTH_ARAC_FAMILY_2"/>
    <property type="match status" value="1"/>
</dbReference>
<comment type="caution">
    <text evidence="5">The sequence shown here is derived from an EMBL/GenBank/DDBJ whole genome shotgun (WGS) entry which is preliminary data.</text>
</comment>
<dbReference type="InterPro" id="IPR014710">
    <property type="entry name" value="RmlC-like_jellyroll"/>
</dbReference>
<reference evidence="5 6" key="1">
    <citation type="submission" date="2020-08" db="EMBL/GenBank/DDBJ databases">
        <title>Genomic Encyclopedia of Type Strains, Phase III (KMG-III): the genomes of soil and plant-associated and newly described type strains.</title>
        <authorList>
            <person name="Whitman W."/>
        </authorList>
    </citation>
    <scope>NUCLEOTIDE SEQUENCE [LARGE SCALE GENOMIC DNA]</scope>
    <source>
        <strain evidence="5 6">CECT 8693</strain>
    </source>
</reference>
<dbReference type="InterPro" id="IPR018060">
    <property type="entry name" value="HTH_AraC"/>
</dbReference>
<evidence type="ECO:0000313" key="5">
    <source>
        <dbReference type="EMBL" id="MBA9087905.1"/>
    </source>
</evidence>
<dbReference type="AlphaFoldDB" id="A0A7W3XTR6"/>
<organism evidence="5 6">
    <name type="scientific">Fontibacillus solani</name>
    <dbReference type="NCBI Taxonomy" id="1572857"/>
    <lineage>
        <taxon>Bacteria</taxon>
        <taxon>Bacillati</taxon>
        <taxon>Bacillota</taxon>
        <taxon>Bacilli</taxon>
        <taxon>Bacillales</taxon>
        <taxon>Paenibacillaceae</taxon>
        <taxon>Fontibacillus</taxon>
    </lineage>
</organism>
<dbReference type="PANTHER" id="PTHR43280:SF28">
    <property type="entry name" value="HTH-TYPE TRANSCRIPTIONAL ACTIVATOR RHAS"/>
    <property type="match status" value="1"/>
</dbReference>
<name>A0A7W3XTR6_9BACL</name>
<evidence type="ECO:0000313" key="6">
    <source>
        <dbReference type="Proteomes" id="UP000567067"/>
    </source>
</evidence>
<feature type="domain" description="HTH araC/xylS-type" evidence="4">
    <location>
        <begin position="219"/>
        <end position="317"/>
    </location>
</feature>
<evidence type="ECO:0000256" key="2">
    <source>
        <dbReference type="ARBA" id="ARBA00023125"/>
    </source>
</evidence>
<proteinExistence type="predicted"/>
<protein>
    <submittedName>
        <fullName evidence="5">AraC-like DNA-binding protein</fullName>
    </submittedName>
</protein>
<dbReference type="EMBL" id="JACJIP010000038">
    <property type="protein sequence ID" value="MBA9087905.1"/>
    <property type="molecule type" value="Genomic_DNA"/>
</dbReference>
<sequence>MQIDSMPLDQTCYEKVRHGQPNFPIQFYVDELHKFINRRVPLHWHYECEFFVARGGSVEVQVGHHSIELHPNDGIFICGNVLHGFRQLNEKEVCECPNIVFSTDLIAPHSSLIYQKYVFPFLADQQIPYVILRASEHWHQPILLMLDRIFALLQQFGSESEYGIFPFLNFNIESLTSSGFEMQIQCLLSEIWQAFIQHRNVLPQVVQDRQEFQHQLRIQSMISYIQQNYMHSVTLQDISKSANISKSEAARCFHTYMKCSPVEYLLQYRLETAQKLLHETSRSIHLICLECGFNSCSYFIKMFKRKVGMTPNAYRKEYRV</sequence>